<organism evidence="2 3">
    <name type="scientific">Pleurodeles waltl</name>
    <name type="common">Iberian ribbed newt</name>
    <dbReference type="NCBI Taxonomy" id="8319"/>
    <lineage>
        <taxon>Eukaryota</taxon>
        <taxon>Metazoa</taxon>
        <taxon>Chordata</taxon>
        <taxon>Craniata</taxon>
        <taxon>Vertebrata</taxon>
        <taxon>Euteleostomi</taxon>
        <taxon>Amphibia</taxon>
        <taxon>Batrachia</taxon>
        <taxon>Caudata</taxon>
        <taxon>Salamandroidea</taxon>
        <taxon>Salamandridae</taxon>
        <taxon>Pleurodelinae</taxon>
        <taxon>Pleurodeles</taxon>
    </lineage>
</organism>
<reference evidence="2" key="1">
    <citation type="journal article" date="2022" name="bioRxiv">
        <title>Sequencing and chromosome-scale assembly of the giantPleurodeles waltlgenome.</title>
        <authorList>
            <person name="Brown T."/>
            <person name="Elewa A."/>
            <person name="Iarovenko S."/>
            <person name="Subramanian E."/>
            <person name="Araus A.J."/>
            <person name="Petzold A."/>
            <person name="Susuki M."/>
            <person name="Suzuki K.-i.T."/>
            <person name="Hayashi T."/>
            <person name="Toyoda A."/>
            <person name="Oliveira C."/>
            <person name="Osipova E."/>
            <person name="Leigh N.D."/>
            <person name="Simon A."/>
            <person name="Yun M.H."/>
        </authorList>
    </citation>
    <scope>NUCLEOTIDE SEQUENCE</scope>
    <source>
        <strain evidence="2">20211129_DDA</strain>
        <tissue evidence="2">Liver</tissue>
    </source>
</reference>
<feature type="signal peptide" evidence="1">
    <location>
        <begin position="1"/>
        <end position="20"/>
    </location>
</feature>
<feature type="chain" id="PRO_5043630802" evidence="1">
    <location>
        <begin position="21"/>
        <end position="170"/>
    </location>
</feature>
<gene>
    <name evidence="2" type="ORF">NDU88_004766</name>
</gene>
<evidence type="ECO:0000256" key="1">
    <source>
        <dbReference type="SAM" id="SignalP"/>
    </source>
</evidence>
<protein>
    <submittedName>
        <fullName evidence="2">Uncharacterized protein</fullName>
    </submittedName>
</protein>
<evidence type="ECO:0000313" key="2">
    <source>
        <dbReference type="EMBL" id="KAJ1188001.1"/>
    </source>
</evidence>
<comment type="caution">
    <text evidence="2">The sequence shown here is derived from an EMBL/GenBank/DDBJ whole genome shotgun (WGS) entry which is preliminary data.</text>
</comment>
<dbReference type="Proteomes" id="UP001066276">
    <property type="component" value="Chromosome 3_1"/>
</dbReference>
<sequence length="170" mass="19101">MLLLLHTGGGILLLHDLVLGVPTGILEHNGAKLNAVLNQDISCTLEADLLGLIPLPNTHKVGNCFLNLAFILAKRQISMTWKSAGGLAIAGREAAVMEWAWVEYQMLYKEEAQEYKGDRWLPYGWRCRICLTNLEDIILLYQKEQDAGVRVARLFECAWGQPGPTREYYS</sequence>
<evidence type="ECO:0000313" key="3">
    <source>
        <dbReference type="Proteomes" id="UP001066276"/>
    </source>
</evidence>
<name>A0AAV7UHC3_PLEWA</name>
<proteinExistence type="predicted"/>
<dbReference type="AlphaFoldDB" id="A0AAV7UHC3"/>
<accession>A0AAV7UHC3</accession>
<dbReference type="EMBL" id="JANPWB010000005">
    <property type="protein sequence ID" value="KAJ1188001.1"/>
    <property type="molecule type" value="Genomic_DNA"/>
</dbReference>
<keyword evidence="3" id="KW-1185">Reference proteome</keyword>
<keyword evidence="1" id="KW-0732">Signal</keyword>